<evidence type="ECO:0000313" key="1">
    <source>
        <dbReference type="EMBL" id="TDE02200.1"/>
    </source>
</evidence>
<accession>A0A4R5CS46</accession>
<evidence type="ECO:0000313" key="2">
    <source>
        <dbReference type="Proteomes" id="UP000294739"/>
    </source>
</evidence>
<sequence>MGAFTVVFDNRPGRLAQLCEVMAARGVNLVICGVAHGETGTIAFIADDETAARTALQDSDLPATERPSLTVRLKNAPGAGAAMFRRLADNGVNVEVFLPVRVSDTQFMAVLCVDDDEAARSVLGSQIAG</sequence>
<dbReference type="InterPro" id="IPR045865">
    <property type="entry name" value="ACT-like_dom_sf"/>
</dbReference>
<evidence type="ECO:0008006" key="3">
    <source>
        <dbReference type="Google" id="ProtNLM"/>
    </source>
</evidence>
<dbReference type="OrthoDB" id="9790662at2"/>
<name>A0A4R5CS46_9ACTN</name>
<dbReference type="Proteomes" id="UP000294739">
    <property type="component" value="Unassembled WGS sequence"/>
</dbReference>
<dbReference type="InParanoid" id="A0A4R5CS46"/>
<protein>
    <recommendedName>
        <fullName evidence="3">ACT domain-containing protein</fullName>
    </recommendedName>
</protein>
<dbReference type="PANTHER" id="PTHR40099">
    <property type="entry name" value="ACETOLACTATE SYNTHASE, SMALL SUBUNIT"/>
    <property type="match status" value="1"/>
</dbReference>
<dbReference type="Gene3D" id="3.30.2130.10">
    <property type="entry name" value="VC0802-like"/>
    <property type="match status" value="1"/>
</dbReference>
<reference evidence="1 2" key="1">
    <citation type="submission" date="2019-03" db="EMBL/GenBank/DDBJ databases">
        <title>Draft genome sequences of novel Actinobacteria.</title>
        <authorList>
            <person name="Sahin N."/>
            <person name="Ay H."/>
            <person name="Saygin H."/>
        </authorList>
    </citation>
    <scope>NUCLEOTIDE SEQUENCE [LARGE SCALE GENOMIC DNA]</scope>
    <source>
        <strain evidence="1 2">5K138</strain>
    </source>
</reference>
<dbReference type="PANTHER" id="PTHR40099:SF1">
    <property type="entry name" value="ACETOLACTATE SYNTHASE, SMALL SUBUNIT"/>
    <property type="match status" value="1"/>
</dbReference>
<comment type="caution">
    <text evidence="1">The sequence shown here is derived from an EMBL/GenBank/DDBJ whole genome shotgun (WGS) entry which is preliminary data.</text>
</comment>
<dbReference type="AlphaFoldDB" id="A0A4R5CS46"/>
<dbReference type="RefSeq" id="WP_131898553.1">
    <property type="nucleotide sequence ID" value="NZ_SMKZ01000037.1"/>
</dbReference>
<organism evidence="1 2">
    <name type="scientific">Jiangella asiatica</name>
    <dbReference type="NCBI Taxonomy" id="2530372"/>
    <lineage>
        <taxon>Bacteria</taxon>
        <taxon>Bacillati</taxon>
        <taxon>Actinomycetota</taxon>
        <taxon>Actinomycetes</taxon>
        <taxon>Jiangellales</taxon>
        <taxon>Jiangellaceae</taxon>
        <taxon>Jiangella</taxon>
    </lineage>
</organism>
<gene>
    <name evidence="1" type="ORF">E1269_22010</name>
</gene>
<keyword evidence="2" id="KW-1185">Reference proteome</keyword>
<dbReference type="SUPFAM" id="SSF55021">
    <property type="entry name" value="ACT-like"/>
    <property type="match status" value="1"/>
</dbReference>
<dbReference type="EMBL" id="SMKZ01000037">
    <property type="protein sequence ID" value="TDE02200.1"/>
    <property type="molecule type" value="Genomic_DNA"/>
</dbReference>
<proteinExistence type="predicted"/>